<organism evidence="1">
    <name type="scientific">Arundo donax</name>
    <name type="common">Giant reed</name>
    <name type="synonym">Donax arundinaceus</name>
    <dbReference type="NCBI Taxonomy" id="35708"/>
    <lineage>
        <taxon>Eukaryota</taxon>
        <taxon>Viridiplantae</taxon>
        <taxon>Streptophyta</taxon>
        <taxon>Embryophyta</taxon>
        <taxon>Tracheophyta</taxon>
        <taxon>Spermatophyta</taxon>
        <taxon>Magnoliopsida</taxon>
        <taxon>Liliopsida</taxon>
        <taxon>Poales</taxon>
        <taxon>Poaceae</taxon>
        <taxon>PACMAD clade</taxon>
        <taxon>Arundinoideae</taxon>
        <taxon>Arundineae</taxon>
        <taxon>Arundo</taxon>
    </lineage>
</organism>
<proteinExistence type="predicted"/>
<evidence type="ECO:0000313" key="1">
    <source>
        <dbReference type="EMBL" id="JAD46928.1"/>
    </source>
</evidence>
<protein>
    <submittedName>
        <fullName evidence="1">Uncharacterized protein</fullName>
    </submittedName>
</protein>
<dbReference type="AlphaFoldDB" id="A0A0A9AAE8"/>
<accession>A0A0A9AAE8</accession>
<name>A0A0A9AAE8_ARUDO</name>
<sequence length="86" mass="9182">MHVGVCGRYGAVLRHERHPDGAAEEGVAVPSVAGDLLAAQQVGREQGSGRVPWLENACSVVMTMDHTYINFQLVGASCLVGRQAFF</sequence>
<reference evidence="1" key="2">
    <citation type="journal article" date="2015" name="Data Brief">
        <title>Shoot transcriptome of the giant reed, Arundo donax.</title>
        <authorList>
            <person name="Barrero R.A."/>
            <person name="Guerrero F.D."/>
            <person name="Moolhuijzen P."/>
            <person name="Goolsby J.A."/>
            <person name="Tidwell J."/>
            <person name="Bellgard S.E."/>
            <person name="Bellgard M.I."/>
        </authorList>
    </citation>
    <scope>NUCLEOTIDE SEQUENCE</scope>
    <source>
        <tissue evidence="1">Shoot tissue taken approximately 20 cm above the soil surface</tissue>
    </source>
</reference>
<dbReference type="EMBL" id="GBRH01250967">
    <property type="protein sequence ID" value="JAD46928.1"/>
    <property type="molecule type" value="Transcribed_RNA"/>
</dbReference>
<reference evidence="1" key="1">
    <citation type="submission" date="2014-09" db="EMBL/GenBank/DDBJ databases">
        <authorList>
            <person name="Magalhaes I.L.F."/>
            <person name="Oliveira U."/>
            <person name="Santos F.R."/>
            <person name="Vidigal T.H.D.A."/>
            <person name="Brescovit A.D."/>
            <person name="Santos A.J."/>
        </authorList>
    </citation>
    <scope>NUCLEOTIDE SEQUENCE</scope>
    <source>
        <tissue evidence="1">Shoot tissue taken approximately 20 cm above the soil surface</tissue>
    </source>
</reference>